<organism evidence="1 2">
    <name type="scientific">Loxostege sticticalis</name>
    <name type="common">Beet webworm moth</name>
    <dbReference type="NCBI Taxonomy" id="481309"/>
    <lineage>
        <taxon>Eukaryota</taxon>
        <taxon>Metazoa</taxon>
        <taxon>Ecdysozoa</taxon>
        <taxon>Arthropoda</taxon>
        <taxon>Hexapoda</taxon>
        <taxon>Insecta</taxon>
        <taxon>Pterygota</taxon>
        <taxon>Neoptera</taxon>
        <taxon>Endopterygota</taxon>
        <taxon>Lepidoptera</taxon>
        <taxon>Glossata</taxon>
        <taxon>Ditrysia</taxon>
        <taxon>Pyraloidea</taxon>
        <taxon>Crambidae</taxon>
        <taxon>Pyraustinae</taxon>
        <taxon>Loxostege</taxon>
    </lineage>
</organism>
<dbReference type="PANTHER" id="PTHR22954:SF3">
    <property type="entry name" value="PROTEIN CBG08539"/>
    <property type="match status" value="1"/>
</dbReference>
<name>A0ABD0T2M1_LOXSC</name>
<sequence length="235" mass="27140">MEIESVTETPDVEYAERAQVEERYYSLLARARKELVAYAAERAGSEAGSAAGSKSGASLKHNFVRLPKIDLPHFNGSYEYWLEFRDTFLSLIHNSDCIDDINKFHYLRASLKGQASEIIKNIDFKGDNYEMASDLLCDRYNNNRLLVNNHVQALFDVEPVNKESATSLRRLIDTMNKNIRALKSLKEPTEHWDTLIIFMMSRKLDPTTSRHWEEYRNALSSYPTLAQFSTFIKQN</sequence>
<accession>A0ABD0T2M1</accession>
<dbReference type="Pfam" id="PF03564">
    <property type="entry name" value="DUF1759"/>
    <property type="match status" value="1"/>
</dbReference>
<dbReference type="AlphaFoldDB" id="A0ABD0T2M1"/>
<evidence type="ECO:0000313" key="1">
    <source>
        <dbReference type="EMBL" id="KAL0832263.1"/>
    </source>
</evidence>
<protein>
    <recommendedName>
        <fullName evidence="3">Gag protein</fullName>
    </recommendedName>
</protein>
<reference evidence="1 2" key="1">
    <citation type="submission" date="2024-06" db="EMBL/GenBank/DDBJ databases">
        <title>A chromosome-level genome assembly of beet webworm, Loxostege sticticalis.</title>
        <authorList>
            <person name="Zhang Y."/>
        </authorList>
    </citation>
    <scope>NUCLEOTIDE SEQUENCE [LARGE SCALE GENOMIC DNA]</scope>
    <source>
        <strain evidence="1">AQ028</strain>
        <tissue evidence="1">Male pupae</tissue>
    </source>
</reference>
<proteinExistence type="predicted"/>
<dbReference type="EMBL" id="JBEDNZ010000011">
    <property type="protein sequence ID" value="KAL0832263.1"/>
    <property type="molecule type" value="Genomic_DNA"/>
</dbReference>
<dbReference type="PANTHER" id="PTHR22954">
    <property type="entry name" value="RETROVIRAL PROTEASE-RELATED"/>
    <property type="match status" value="1"/>
</dbReference>
<dbReference type="InterPro" id="IPR005312">
    <property type="entry name" value="DUF1759"/>
</dbReference>
<evidence type="ECO:0000313" key="2">
    <source>
        <dbReference type="Proteomes" id="UP001549921"/>
    </source>
</evidence>
<gene>
    <name evidence="1" type="ORF">ABMA28_001710</name>
</gene>
<evidence type="ECO:0008006" key="3">
    <source>
        <dbReference type="Google" id="ProtNLM"/>
    </source>
</evidence>
<dbReference type="Proteomes" id="UP001549921">
    <property type="component" value="Unassembled WGS sequence"/>
</dbReference>
<comment type="caution">
    <text evidence="1">The sequence shown here is derived from an EMBL/GenBank/DDBJ whole genome shotgun (WGS) entry which is preliminary data.</text>
</comment>